<protein>
    <submittedName>
        <fullName evidence="1">Uncharacterized protein</fullName>
    </submittedName>
</protein>
<dbReference type="EMBL" id="JAHRIO010008116">
    <property type="protein sequence ID" value="MEQ2160472.1"/>
    <property type="molecule type" value="Genomic_DNA"/>
</dbReference>
<evidence type="ECO:0000313" key="2">
    <source>
        <dbReference type="Proteomes" id="UP001476798"/>
    </source>
</evidence>
<dbReference type="Proteomes" id="UP001476798">
    <property type="component" value="Unassembled WGS sequence"/>
</dbReference>
<accession>A0ABV0MMZ6</accession>
<proteinExistence type="predicted"/>
<reference evidence="1 2" key="1">
    <citation type="submission" date="2021-06" db="EMBL/GenBank/DDBJ databases">
        <authorList>
            <person name="Palmer J.M."/>
        </authorList>
    </citation>
    <scope>NUCLEOTIDE SEQUENCE [LARGE SCALE GENOMIC DNA]</scope>
    <source>
        <strain evidence="1 2">GA_2019</strain>
        <tissue evidence="1">Muscle</tissue>
    </source>
</reference>
<sequence>MAVMKRQLRTRINFLRPFRTKKIVQHNQKAPGDGRAKTKLCTFAARESVLAQNYTKVAKWIPATVIAKTGLVETNNHLIWRQHVDKLLRDSGATNYAPQPAHLVSETDTVATRRSFRQLSQIRYNPWKQ</sequence>
<evidence type="ECO:0000313" key="1">
    <source>
        <dbReference type="EMBL" id="MEQ2160472.1"/>
    </source>
</evidence>
<organism evidence="1 2">
    <name type="scientific">Goodea atripinnis</name>
    <dbReference type="NCBI Taxonomy" id="208336"/>
    <lineage>
        <taxon>Eukaryota</taxon>
        <taxon>Metazoa</taxon>
        <taxon>Chordata</taxon>
        <taxon>Craniata</taxon>
        <taxon>Vertebrata</taxon>
        <taxon>Euteleostomi</taxon>
        <taxon>Actinopterygii</taxon>
        <taxon>Neopterygii</taxon>
        <taxon>Teleostei</taxon>
        <taxon>Neoteleostei</taxon>
        <taxon>Acanthomorphata</taxon>
        <taxon>Ovalentaria</taxon>
        <taxon>Atherinomorphae</taxon>
        <taxon>Cyprinodontiformes</taxon>
        <taxon>Goodeidae</taxon>
        <taxon>Goodea</taxon>
    </lineage>
</organism>
<gene>
    <name evidence="1" type="ORF">GOODEAATRI_034162</name>
</gene>
<comment type="caution">
    <text evidence="1">The sequence shown here is derived from an EMBL/GenBank/DDBJ whole genome shotgun (WGS) entry which is preliminary data.</text>
</comment>
<keyword evidence="2" id="KW-1185">Reference proteome</keyword>
<name>A0ABV0MMZ6_9TELE</name>
<feature type="non-terminal residue" evidence="1">
    <location>
        <position position="129"/>
    </location>
</feature>